<evidence type="ECO:0000256" key="1">
    <source>
        <dbReference type="SAM" id="Phobius"/>
    </source>
</evidence>
<proteinExistence type="predicted"/>
<evidence type="ECO:0000259" key="2">
    <source>
        <dbReference type="Pfam" id="PF07885"/>
    </source>
</evidence>
<reference evidence="4" key="1">
    <citation type="journal article" date="2017" name="Proc. Natl. Acad. Sci. U.S.A.">
        <title>Simulation of Deepwater Horizon oil plume reveals substrate specialization within a complex community of hydrocarbon degraders.</title>
        <authorList>
            <person name="Hu P."/>
            <person name="Dubinsky E.A."/>
            <person name="Probst A.J."/>
            <person name="Wang J."/>
            <person name="Sieber C.M.K."/>
            <person name="Tom L.M."/>
            <person name="Gardinali P."/>
            <person name="Banfield J.F."/>
            <person name="Atlas R.M."/>
            <person name="Andersen G.L."/>
        </authorList>
    </citation>
    <scope>NUCLEOTIDE SEQUENCE [LARGE SCALE GENOMIC DNA]</scope>
</reference>
<dbReference type="Proteomes" id="UP000227088">
    <property type="component" value="Unassembled WGS sequence"/>
</dbReference>
<keyword evidence="1" id="KW-1133">Transmembrane helix</keyword>
<dbReference type="EMBL" id="MABE01000617">
    <property type="protein sequence ID" value="OUS38052.1"/>
    <property type="molecule type" value="Genomic_DNA"/>
</dbReference>
<dbReference type="PANTHER" id="PTHR14136:SF17">
    <property type="entry name" value="BTB_POZ DOMAIN-CONTAINING PROTEIN KCTD9"/>
    <property type="match status" value="1"/>
</dbReference>
<dbReference type="SUPFAM" id="SSF81324">
    <property type="entry name" value="Voltage-gated potassium channels"/>
    <property type="match status" value="1"/>
</dbReference>
<dbReference type="AlphaFoldDB" id="A0A1Y5HSI9"/>
<dbReference type="InterPro" id="IPR051082">
    <property type="entry name" value="Pentapeptide-BTB/POZ_domain"/>
</dbReference>
<feature type="transmembrane region" description="Helical" evidence="1">
    <location>
        <begin position="228"/>
        <end position="246"/>
    </location>
</feature>
<name>A0A1Y5HSI9_OLEAN</name>
<feature type="transmembrane region" description="Helical" evidence="1">
    <location>
        <begin position="267"/>
        <end position="286"/>
    </location>
</feature>
<dbReference type="SUPFAM" id="SSF141571">
    <property type="entry name" value="Pentapeptide repeat-like"/>
    <property type="match status" value="1"/>
</dbReference>
<comment type="caution">
    <text evidence="3">The sequence shown here is derived from an EMBL/GenBank/DDBJ whole genome shotgun (WGS) entry which is preliminary data.</text>
</comment>
<dbReference type="InterPro" id="IPR001646">
    <property type="entry name" value="5peptide_repeat"/>
</dbReference>
<dbReference type="Pfam" id="PF00805">
    <property type="entry name" value="Pentapeptide"/>
    <property type="match status" value="1"/>
</dbReference>
<keyword evidence="1" id="KW-0812">Transmembrane</keyword>
<feature type="domain" description="Potassium channel" evidence="2">
    <location>
        <begin position="233"/>
        <end position="322"/>
    </location>
</feature>
<protein>
    <recommendedName>
        <fullName evidence="2">Potassium channel domain-containing protein</fullName>
    </recommendedName>
</protein>
<dbReference type="Pfam" id="PF07885">
    <property type="entry name" value="Ion_trans_2"/>
    <property type="match status" value="1"/>
</dbReference>
<accession>A0A1Y5HSI9</accession>
<evidence type="ECO:0000313" key="4">
    <source>
        <dbReference type="Proteomes" id="UP000227088"/>
    </source>
</evidence>
<keyword evidence="1" id="KW-0472">Membrane</keyword>
<dbReference type="Gene3D" id="2.160.20.80">
    <property type="entry name" value="E3 ubiquitin-protein ligase SopA"/>
    <property type="match status" value="1"/>
</dbReference>
<dbReference type="PANTHER" id="PTHR14136">
    <property type="entry name" value="BTB_POZ DOMAIN-CONTAINING PROTEIN KCTD9"/>
    <property type="match status" value="1"/>
</dbReference>
<evidence type="ECO:0000313" key="3">
    <source>
        <dbReference type="EMBL" id="OUS38052.1"/>
    </source>
</evidence>
<dbReference type="Gene3D" id="1.10.287.70">
    <property type="match status" value="1"/>
</dbReference>
<sequence>MKSCLYHHPKLGQCPNPLTPSEEAGGLCFWHQNTIKDEAGLKDKLEQQAAKNHRLTGYQLRKSQLSSINLVNIGHKEGFALNDCDFYRANLSEAHLFGCDLSGSSLMKADLRFSNLHCANLTGCNLLGTRLEGCRLDNAEWGEHIIQEEQAKSAKTEASRRDYWQQAEEIYRNLRKATEQEGLFEISGHFFEREMVMRRLQMPLFSSQRFFSKIVDVFCGYGERPIRVVMFSILAILLFGTGYFFLGINDNNMTLALNPNNSFMENLKHFLTCCYFSVVTFTTLGYGDLTPLGLSRFLAAVEAFIGSFTLALFVVVFVKKMTR</sequence>
<dbReference type="InterPro" id="IPR013099">
    <property type="entry name" value="K_chnl_dom"/>
</dbReference>
<feature type="transmembrane region" description="Helical" evidence="1">
    <location>
        <begin position="298"/>
        <end position="318"/>
    </location>
</feature>
<organism evidence="3 4">
    <name type="scientific">Oleispira antarctica</name>
    <dbReference type="NCBI Taxonomy" id="188908"/>
    <lineage>
        <taxon>Bacteria</taxon>
        <taxon>Pseudomonadati</taxon>
        <taxon>Pseudomonadota</taxon>
        <taxon>Gammaproteobacteria</taxon>
        <taxon>Oceanospirillales</taxon>
        <taxon>Oceanospirillaceae</taxon>
        <taxon>Oleispira</taxon>
    </lineage>
</organism>
<gene>
    <name evidence="3" type="ORF">A9R00_10730</name>
</gene>